<dbReference type="AlphaFoldDB" id="A0A8D8APE3"/>
<feature type="region of interest" description="Disordered" evidence="1">
    <location>
        <begin position="156"/>
        <end position="209"/>
    </location>
</feature>
<reference evidence="2" key="1">
    <citation type="submission" date="2021-05" db="EMBL/GenBank/DDBJ databases">
        <authorList>
            <person name="Alioto T."/>
            <person name="Alioto T."/>
            <person name="Gomez Garrido J."/>
        </authorList>
    </citation>
    <scope>NUCLEOTIDE SEQUENCE</scope>
</reference>
<feature type="compositionally biased region" description="Basic and acidic residues" evidence="1">
    <location>
        <begin position="192"/>
        <end position="209"/>
    </location>
</feature>
<proteinExistence type="predicted"/>
<protein>
    <submittedName>
        <fullName evidence="2">(northern house mosquito) hypothetical protein</fullName>
    </submittedName>
</protein>
<sequence>MYYGGAHQTIGKAGSSISQFSEKNTSPGNGPVESSSGKIFCSRAGGQVVSEIERLPPREGFSPARKALLDQALQGSSPEVFFTLQTAQPMTNRNSMQMRQSNLVVSVRPRPPVPVSPEISFKFGGRKINSSRVRKSRSSNRHRKHLKPLNLLRSPLQKPVSRGCGQAVDENAGNSTADIDRSMPNSVTTKPMKVEGLRRRSSGAERITR</sequence>
<evidence type="ECO:0000256" key="1">
    <source>
        <dbReference type="SAM" id="MobiDB-lite"/>
    </source>
</evidence>
<feature type="compositionally biased region" description="Polar residues" evidence="1">
    <location>
        <begin position="172"/>
        <end position="189"/>
    </location>
</feature>
<dbReference type="EMBL" id="HBUE01038810">
    <property type="protein sequence ID" value="CAG6459815.1"/>
    <property type="molecule type" value="Transcribed_RNA"/>
</dbReference>
<organism evidence="2">
    <name type="scientific">Culex pipiens</name>
    <name type="common">House mosquito</name>
    <dbReference type="NCBI Taxonomy" id="7175"/>
    <lineage>
        <taxon>Eukaryota</taxon>
        <taxon>Metazoa</taxon>
        <taxon>Ecdysozoa</taxon>
        <taxon>Arthropoda</taxon>
        <taxon>Hexapoda</taxon>
        <taxon>Insecta</taxon>
        <taxon>Pterygota</taxon>
        <taxon>Neoptera</taxon>
        <taxon>Endopterygota</taxon>
        <taxon>Diptera</taxon>
        <taxon>Nematocera</taxon>
        <taxon>Culicoidea</taxon>
        <taxon>Culicidae</taxon>
        <taxon>Culicinae</taxon>
        <taxon>Culicini</taxon>
        <taxon>Culex</taxon>
        <taxon>Culex</taxon>
    </lineage>
</organism>
<name>A0A8D8APE3_CULPI</name>
<feature type="compositionally biased region" description="Polar residues" evidence="1">
    <location>
        <begin position="15"/>
        <end position="37"/>
    </location>
</feature>
<accession>A0A8D8APE3</accession>
<feature type="region of interest" description="Disordered" evidence="1">
    <location>
        <begin position="1"/>
        <end position="39"/>
    </location>
</feature>
<evidence type="ECO:0000313" key="2">
    <source>
        <dbReference type="EMBL" id="CAG6459815.1"/>
    </source>
</evidence>